<comment type="similarity">
    <text evidence="1">Belongs to the peptidase S41A family.</text>
</comment>
<dbReference type="InterPro" id="IPR004447">
    <property type="entry name" value="Peptidase_S41A"/>
</dbReference>
<evidence type="ECO:0000256" key="4">
    <source>
        <dbReference type="ARBA" id="ARBA00022825"/>
    </source>
</evidence>
<feature type="compositionally biased region" description="Polar residues" evidence="5">
    <location>
        <begin position="41"/>
        <end position="58"/>
    </location>
</feature>
<dbReference type="CDD" id="cd06782">
    <property type="entry name" value="cpPDZ_CPP-like"/>
    <property type="match status" value="1"/>
</dbReference>
<name>A0ABQ5S4F4_9CHLO</name>
<evidence type="ECO:0000259" key="6">
    <source>
        <dbReference type="PROSITE" id="PS50106"/>
    </source>
</evidence>
<dbReference type="Proteomes" id="UP001165090">
    <property type="component" value="Unassembled WGS sequence"/>
</dbReference>
<organism evidence="7 8">
    <name type="scientific">Volvox africanus</name>
    <dbReference type="NCBI Taxonomy" id="51714"/>
    <lineage>
        <taxon>Eukaryota</taxon>
        <taxon>Viridiplantae</taxon>
        <taxon>Chlorophyta</taxon>
        <taxon>core chlorophytes</taxon>
        <taxon>Chlorophyceae</taxon>
        <taxon>CS clade</taxon>
        <taxon>Chlamydomonadales</taxon>
        <taxon>Volvocaceae</taxon>
        <taxon>Volvox</taxon>
    </lineage>
</organism>
<evidence type="ECO:0000256" key="1">
    <source>
        <dbReference type="ARBA" id="ARBA00009179"/>
    </source>
</evidence>
<feature type="region of interest" description="Disordered" evidence="5">
    <location>
        <begin position="38"/>
        <end position="73"/>
    </location>
</feature>
<dbReference type="InterPro" id="IPR005151">
    <property type="entry name" value="Tail-specific_protease"/>
</dbReference>
<keyword evidence="2" id="KW-0645">Protease</keyword>
<dbReference type="SUPFAM" id="SSF50156">
    <property type="entry name" value="PDZ domain-like"/>
    <property type="match status" value="1"/>
</dbReference>
<dbReference type="Gene3D" id="3.90.226.10">
    <property type="entry name" value="2-enoyl-CoA Hydratase, Chain A, domain 1"/>
    <property type="match status" value="1"/>
</dbReference>
<feature type="compositionally biased region" description="Basic and acidic residues" evidence="5">
    <location>
        <begin position="61"/>
        <end position="73"/>
    </location>
</feature>
<dbReference type="Gene3D" id="3.30.750.44">
    <property type="match status" value="1"/>
</dbReference>
<keyword evidence="3" id="KW-0378">Hydrolase</keyword>
<protein>
    <recommendedName>
        <fullName evidence="6">PDZ domain-containing protein</fullName>
    </recommendedName>
</protein>
<evidence type="ECO:0000256" key="5">
    <source>
        <dbReference type="SAM" id="MobiDB-lite"/>
    </source>
</evidence>
<evidence type="ECO:0000256" key="2">
    <source>
        <dbReference type="ARBA" id="ARBA00022670"/>
    </source>
</evidence>
<keyword evidence="8" id="KW-1185">Reference proteome</keyword>
<evidence type="ECO:0000256" key="3">
    <source>
        <dbReference type="ARBA" id="ARBA00022801"/>
    </source>
</evidence>
<dbReference type="Gene3D" id="2.30.42.10">
    <property type="match status" value="1"/>
</dbReference>
<dbReference type="CDD" id="cd07560">
    <property type="entry name" value="Peptidase_S41_CPP"/>
    <property type="match status" value="1"/>
</dbReference>
<accession>A0ABQ5S4F4</accession>
<dbReference type="InterPro" id="IPR036034">
    <property type="entry name" value="PDZ_sf"/>
</dbReference>
<evidence type="ECO:0000313" key="8">
    <source>
        <dbReference type="Proteomes" id="UP001165090"/>
    </source>
</evidence>
<dbReference type="PANTHER" id="PTHR32060:SF7">
    <property type="entry name" value="CARBOXYL-TERMINAL-PROCESSING PEPTIDASE 2, CHLOROPLASTIC"/>
    <property type="match status" value="1"/>
</dbReference>
<comment type="caution">
    <text evidence="7">The sequence shown here is derived from an EMBL/GenBank/DDBJ whole genome shotgun (WGS) entry which is preliminary data.</text>
</comment>
<proteinExistence type="inferred from homology"/>
<dbReference type="SMART" id="SM00245">
    <property type="entry name" value="TSPc"/>
    <property type="match status" value="1"/>
</dbReference>
<sequence>MLARRPQRSGLRGTSSPKPFCLFRPICQSFQNRFSGGESATRLSATQSATNLTTSEPASTARKDEARGDRPQCHPWKSVELRNLSPWYPTVASRITSGAAGFMAAAGVAAAVTLATFLGPPVAADVEPISLPYPLGPQAAHAVSSEQLLFLEAWRAVDRAYVDKDFNGQSWFRVRETFLKKESFQSRAETYDAIRKMLASLDDPFTRFLEPARLTELRRGTQKSSVTGVGLEVTFSEDSGVAGSLLRVVTPAEGGPADRAGVRPGDVILAVDGKPTTGISLYEASDLLQGPPGTSVTLQVRSNGSDGKPLPPRDVDLTRELVVIRPVSYSLCSGVSPAVGLSKKGGGADSGPLEGGLRVGYVRLSTFNSNTYQGVTAALKEAQETGVDGLILDLRNNGGGLFPAGVQVAKLLMSSGDIVLISDSAGVRDIYSADGSGTMDTKTPLSVWVNKGTASASEVLAGALKDNGRGVVVGQSTFGKGLIQTVVDLSDGSGLAITVAKYQTPAGLDINRVGITPDIRLPPDQLANNGLAVCEQLAGPNAPRVFG</sequence>
<gene>
    <name evidence="7" type="ORF">VaNZ11_007543</name>
</gene>
<feature type="domain" description="PDZ" evidence="6">
    <location>
        <begin position="214"/>
        <end position="303"/>
    </location>
</feature>
<dbReference type="InterPro" id="IPR001478">
    <property type="entry name" value="PDZ"/>
</dbReference>
<dbReference type="Pfam" id="PF03572">
    <property type="entry name" value="Peptidase_S41"/>
    <property type="match status" value="1"/>
</dbReference>
<evidence type="ECO:0000313" key="7">
    <source>
        <dbReference type="EMBL" id="GLI64318.1"/>
    </source>
</evidence>
<dbReference type="InterPro" id="IPR041489">
    <property type="entry name" value="PDZ_6"/>
</dbReference>
<keyword evidence="4" id="KW-0720">Serine protease</keyword>
<dbReference type="InterPro" id="IPR029045">
    <property type="entry name" value="ClpP/crotonase-like_dom_sf"/>
</dbReference>
<dbReference type="PANTHER" id="PTHR32060">
    <property type="entry name" value="TAIL-SPECIFIC PROTEASE"/>
    <property type="match status" value="1"/>
</dbReference>
<dbReference type="Pfam" id="PF17820">
    <property type="entry name" value="PDZ_6"/>
    <property type="match status" value="1"/>
</dbReference>
<dbReference type="EMBL" id="BSDZ01000019">
    <property type="protein sequence ID" value="GLI64318.1"/>
    <property type="molecule type" value="Genomic_DNA"/>
</dbReference>
<dbReference type="PROSITE" id="PS50106">
    <property type="entry name" value="PDZ"/>
    <property type="match status" value="1"/>
</dbReference>
<dbReference type="SMART" id="SM00228">
    <property type="entry name" value="PDZ"/>
    <property type="match status" value="1"/>
</dbReference>
<reference evidence="7 8" key="1">
    <citation type="journal article" date="2023" name="IScience">
        <title>Expanded male sex-determining region conserved during the evolution of homothallism in the green alga Volvox.</title>
        <authorList>
            <person name="Yamamoto K."/>
            <person name="Matsuzaki R."/>
            <person name="Mahakham W."/>
            <person name="Heman W."/>
            <person name="Sekimoto H."/>
            <person name="Kawachi M."/>
            <person name="Minakuchi Y."/>
            <person name="Toyoda A."/>
            <person name="Nozaki H."/>
        </authorList>
    </citation>
    <scope>NUCLEOTIDE SEQUENCE [LARGE SCALE GENOMIC DNA]</scope>
    <source>
        <strain evidence="7 8">NIES-4468</strain>
    </source>
</reference>
<dbReference type="SUPFAM" id="SSF52096">
    <property type="entry name" value="ClpP/crotonase"/>
    <property type="match status" value="1"/>
</dbReference>